<evidence type="ECO:0000313" key="2">
    <source>
        <dbReference type="EMBL" id="MCG9963973.1"/>
    </source>
</evidence>
<gene>
    <name evidence="2" type="ORF">H9J30_08610</name>
</gene>
<protein>
    <submittedName>
        <fullName evidence="2">AAA family ATPase</fullName>
    </submittedName>
</protein>
<dbReference type="Proteomes" id="UP000829384">
    <property type="component" value="Unassembled WGS sequence"/>
</dbReference>
<dbReference type="SUPFAM" id="SSF52540">
    <property type="entry name" value="P-loop containing nucleoside triphosphate hydrolases"/>
    <property type="match status" value="1"/>
</dbReference>
<accession>A0ABS9QUC9</accession>
<proteinExistence type="predicted"/>
<dbReference type="Pfam" id="PF05036">
    <property type="entry name" value="SPOR"/>
    <property type="match status" value="1"/>
</dbReference>
<dbReference type="InterPro" id="IPR052026">
    <property type="entry name" value="ExeA_AAA_ATPase_DNA-bind"/>
</dbReference>
<dbReference type="PANTHER" id="PTHR35894:SF5">
    <property type="entry name" value="MU-LIKE PROPHAGE FLUMU DNA TRANSPOSITION PROTEIN B"/>
    <property type="match status" value="1"/>
</dbReference>
<dbReference type="InterPro" id="IPR027417">
    <property type="entry name" value="P-loop_NTPase"/>
</dbReference>
<keyword evidence="3" id="KW-1185">Reference proteome</keyword>
<dbReference type="Gene3D" id="3.40.50.300">
    <property type="entry name" value="P-loop containing nucleotide triphosphate hydrolases"/>
    <property type="match status" value="1"/>
</dbReference>
<dbReference type="InterPro" id="IPR036680">
    <property type="entry name" value="SPOR-like_sf"/>
</dbReference>
<dbReference type="InterPro" id="IPR007730">
    <property type="entry name" value="SPOR-like_dom"/>
</dbReference>
<reference evidence="2 3" key="1">
    <citation type="submission" date="2020-08" db="EMBL/GenBank/DDBJ databases">
        <title>Whole genome sequence of Shewanella sp strain PS-2.</title>
        <authorList>
            <person name="Das S.K."/>
        </authorList>
    </citation>
    <scope>NUCLEOTIDE SEQUENCE [LARGE SCALE GENOMIC DNA]</scope>
    <source>
        <strain evidence="2 3">PS-2</strain>
    </source>
</reference>
<dbReference type="PROSITE" id="PS51724">
    <property type="entry name" value="SPOR"/>
    <property type="match status" value="1"/>
</dbReference>
<dbReference type="RefSeq" id="WP_240130649.1">
    <property type="nucleotide sequence ID" value="NZ_JACSDI010000004.1"/>
</dbReference>
<dbReference type="SUPFAM" id="SSF110997">
    <property type="entry name" value="Sporulation related repeat"/>
    <property type="match status" value="1"/>
</dbReference>
<sequence length="470" mass="51830">MTFQGQVLLPSQEALIQRLHHVASYSDQLLVLVGAQGSGKTTLLTALATDVDDSNTALVICPMHADNAEIRRKILVQLMSSPIFDDEIPLAETILRVAPNQSKPLHIIIDDAHLLSKELWAECIILNQVLCGGQRIALTLSVPPAFLADLLPQLPESLRRQILPMSVEPLSLPEREALYQTLLRYSDQNPFTPRDIVRAQLEKHDGTPQEVVTLLELALHGQSERKSVWVHYKVAVLGLCSLLITFLIWFGLAQPFSSEPTAEVLTYPALDSDEFLAHGQQILTPYFQQRAESLAQVLLTQATLQADPLAKFHGETPQEEGAAMEQPIDEATSKSEDIVATAAHSTPDEDNTVREKVDKEVPENNLTAGSKASALVRPTAGYAIQIATVSQRDTVESLLKKLHAVPDVRVAKYKQFWVVLVGQFSDKQSAQNAAAELVKQYRLSQPMIKKWAELGGYQLQDALPSGEISE</sequence>
<comment type="caution">
    <text evidence="2">The sequence shown here is derived from an EMBL/GenBank/DDBJ whole genome shotgun (WGS) entry which is preliminary data.</text>
</comment>
<organism evidence="2 3">
    <name type="scientific">Shewanella cutis</name>
    <dbReference type="NCBI Taxonomy" id="2766780"/>
    <lineage>
        <taxon>Bacteria</taxon>
        <taxon>Pseudomonadati</taxon>
        <taxon>Pseudomonadota</taxon>
        <taxon>Gammaproteobacteria</taxon>
        <taxon>Alteromonadales</taxon>
        <taxon>Shewanellaceae</taxon>
        <taxon>Shewanella</taxon>
    </lineage>
</organism>
<evidence type="ECO:0000313" key="3">
    <source>
        <dbReference type="Proteomes" id="UP000829384"/>
    </source>
</evidence>
<dbReference type="InterPro" id="IPR049945">
    <property type="entry name" value="AAA_22"/>
</dbReference>
<dbReference type="EMBL" id="JACSDI010000004">
    <property type="protein sequence ID" value="MCG9963973.1"/>
    <property type="molecule type" value="Genomic_DNA"/>
</dbReference>
<dbReference type="Gene3D" id="3.30.70.1070">
    <property type="entry name" value="Sporulation related repeat"/>
    <property type="match status" value="1"/>
</dbReference>
<name>A0ABS9QUC9_9GAMM</name>
<feature type="domain" description="SPOR" evidence="1">
    <location>
        <begin position="376"/>
        <end position="450"/>
    </location>
</feature>
<dbReference type="Pfam" id="PF13401">
    <property type="entry name" value="AAA_22"/>
    <property type="match status" value="1"/>
</dbReference>
<evidence type="ECO:0000259" key="1">
    <source>
        <dbReference type="PROSITE" id="PS51724"/>
    </source>
</evidence>
<dbReference type="PANTHER" id="PTHR35894">
    <property type="entry name" value="GENERAL SECRETION PATHWAY PROTEIN A-RELATED"/>
    <property type="match status" value="1"/>
</dbReference>